<dbReference type="Proteomes" id="UP000552097">
    <property type="component" value="Unassembled WGS sequence"/>
</dbReference>
<evidence type="ECO:0000313" key="2">
    <source>
        <dbReference type="Proteomes" id="UP000552097"/>
    </source>
</evidence>
<proteinExistence type="predicted"/>
<dbReference type="EMBL" id="JACHMO010000001">
    <property type="protein sequence ID" value="MBB5801014.1"/>
    <property type="molecule type" value="Genomic_DNA"/>
</dbReference>
<evidence type="ECO:0000313" key="1">
    <source>
        <dbReference type="EMBL" id="MBB5801014.1"/>
    </source>
</evidence>
<organism evidence="1 2">
    <name type="scientific">Saccharothrix ecbatanensis</name>
    <dbReference type="NCBI Taxonomy" id="1105145"/>
    <lineage>
        <taxon>Bacteria</taxon>
        <taxon>Bacillati</taxon>
        <taxon>Actinomycetota</taxon>
        <taxon>Actinomycetes</taxon>
        <taxon>Pseudonocardiales</taxon>
        <taxon>Pseudonocardiaceae</taxon>
        <taxon>Saccharothrix</taxon>
    </lineage>
</organism>
<keyword evidence="2" id="KW-1185">Reference proteome</keyword>
<sequence length="53" mass="5690">MGLGWESDLPEPVVDGATLTYPNVLPDVDLKLEANLKGFSELLVVKTPEVAAH</sequence>
<reference evidence="1 2" key="1">
    <citation type="submission" date="2020-08" db="EMBL/GenBank/DDBJ databases">
        <title>Sequencing the genomes of 1000 actinobacteria strains.</title>
        <authorList>
            <person name="Klenk H.-P."/>
        </authorList>
    </citation>
    <scope>NUCLEOTIDE SEQUENCE [LARGE SCALE GENOMIC DNA]</scope>
    <source>
        <strain evidence="1 2">DSM 45486</strain>
    </source>
</reference>
<dbReference type="AlphaFoldDB" id="A0A7W9LYM9"/>
<comment type="caution">
    <text evidence="1">The sequence shown here is derived from an EMBL/GenBank/DDBJ whole genome shotgun (WGS) entry which is preliminary data.</text>
</comment>
<name>A0A7W9LYM9_9PSEU</name>
<accession>A0A7W9LYM9</accession>
<protein>
    <submittedName>
        <fullName evidence="1">Uncharacterized protein</fullName>
    </submittedName>
</protein>
<gene>
    <name evidence="1" type="ORF">F4560_000782</name>
</gene>
<dbReference type="RefSeq" id="WP_184916315.1">
    <property type="nucleotide sequence ID" value="NZ_JACHMO010000001.1"/>
</dbReference>